<feature type="domain" description="Mycothiol-dependent maleylpyruvate isomerase metal-binding" evidence="1">
    <location>
        <begin position="29"/>
        <end position="175"/>
    </location>
</feature>
<dbReference type="Gene3D" id="1.20.120.450">
    <property type="entry name" value="dinb family like domain"/>
    <property type="match status" value="1"/>
</dbReference>
<evidence type="ECO:0000313" key="2">
    <source>
        <dbReference type="EMBL" id="MCD2195433.1"/>
    </source>
</evidence>
<keyword evidence="3" id="KW-1185">Reference proteome</keyword>
<dbReference type="EMBL" id="JAJNDB010000004">
    <property type="protein sequence ID" value="MCD2195433.1"/>
    <property type="molecule type" value="Genomic_DNA"/>
</dbReference>
<dbReference type="RefSeq" id="WP_230736548.1">
    <property type="nucleotide sequence ID" value="NZ_JAJNDB010000004.1"/>
</dbReference>
<keyword evidence="2" id="KW-0413">Isomerase</keyword>
<dbReference type="Pfam" id="PF11716">
    <property type="entry name" value="MDMPI_N"/>
    <property type="match status" value="1"/>
</dbReference>
<proteinExistence type="predicted"/>
<evidence type="ECO:0000259" key="1">
    <source>
        <dbReference type="Pfam" id="PF11716"/>
    </source>
</evidence>
<dbReference type="Proteomes" id="UP001199469">
    <property type="component" value="Unassembled WGS sequence"/>
</dbReference>
<organism evidence="2 3">
    <name type="scientific">Actinomycetospora endophytica</name>
    <dbReference type="NCBI Taxonomy" id="2291215"/>
    <lineage>
        <taxon>Bacteria</taxon>
        <taxon>Bacillati</taxon>
        <taxon>Actinomycetota</taxon>
        <taxon>Actinomycetes</taxon>
        <taxon>Pseudonocardiales</taxon>
        <taxon>Pseudonocardiaceae</taxon>
        <taxon>Actinomycetospora</taxon>
    </lineage>
</organism>
<protein>
    <submittedName>
        <fullName evidence="2">Maleylpyruvate isomerase family mycothiol-dependent enzyme</fullName>
    </submittedName>
</protein>
<sequence>MSAREDDPVVTRVGELRPLERPETVELARAETSRMVALLRDLRPPEWGLGTDCSEWDVRALAGHVLGMTETFTGLPVMARTMIGAGRAQQRGTTFIDTLTARQVRANASLTTGELISRMGAAGPSQARWRGSRRLLRRMPLPNELHDGTTETWRFAFLLDVILTRDTWMHRVDVATATGRPLELTSDHDGRIVADVVAEWARRHGQPFRLHLTGPAGGEFTHGDDGPELTLDAVGFCRTLAGRLPGEGLLAQEVPF</sequence>
<dbReference type="InterPro" id="IPR024344">
    <property type="entry name" value="MDMPI_metal-binding"/>
</dbReference>
<comment type="caution">
    <text evidence="2">The sequence shown here is derived from an EMBL/GenBank/DDBJ whole genome shotgun (WGS) entry which is preliminary data.</text>
</comment>
<dbReference type="InterPro" id="IPR017517">
    <property type="entry name" value="Maleyloyr_isom"/>
</dbReference>
<name>A0ABS8PBQ6_9PSEU</name>
<evidence type="ECO:0000313" key="3">
    <source>
        <dbReference type="Proteomes" id="UP001199469"/>
    </source>
</evidence>
<dbReference type="SUPFAM" id="SSF109854">
    <property type="entry name" value="DinB/YfiT-like putative metalloenzymes"/>
    <property type="match status" value="1"/>
</dbReference>
<reference evidence="2 3" key="1">
    <citation type="submission" date="2021-11" db="EMBL/GenBank/DDBJ databases">
        <title>Draft genome sequence of Actinomycetospora sp. SF1 isolated from the rhizosphere soil.</title>
        <authorList>
            <person name="Duangmal K."/>
            <person name="Chantavorakit T."/>
        </authorList>
    </citation>
    <scope>NUCLEOTIDE SEQUENCE [LARGE SCALE GENOMIC DNA]</scope>
    <source>
        <strain evidence="2 3">TBRC 5722</strain>
    </source>
</reference>
<gene>
    <name evidence="2" type="ORF">LQ327_18850</name>
</gene>
<dbReference type="NCBIfam" id="TIGR03083">
    <property type="entry name" value="maleylpyruvate isomerase family mycothiol-dependent enzyme"/>
    <property type="match status" value="1"/>
</dbReference>
<dbReference type="GO" id="GO:0016853">
    <property type="term" value="F:isomerase activity"/>
    <property type="evidence" value="ECO:0007669"/>
    <property type="project" value="UniProtKB-KW"/>
</dbReference>
<accession>A0ABS8PBQ6</accession>
<dbReference type="InterPro" id="IPR034660">
    <property type="entry name" value="DinB/YfiT-like"/>
</dbReference>